<name>A0A166A8U7_EXIGL</name>
<evidence type="ECO:0008006" key="3">
    <source>
        <dbReference type="Google" id="ProtNLM"/>
    </source>
</evidence>
<dbReference type="InParanoid" id="A0A166A8U7"/>
<dbReference type="AlphaFoldDB" id="A0A166A8U7"/>
<proteinExistence type="predicted"/>
<keyword evidence="2" id="KW-1185">Reference proteome</keyword>
<evidence type="ECO:0000313" key="2">
    <source>
        <dbReference type="Proteomes" id="UP000077266"/>
    </source>
</evidence>
<reference evidence="1 2" key="1">
    <citation type="journal article" date="2016" name="Mol. Biol. Evol.">
        <title>Comparative Genomics of Early-Diverging Mushroom-Forming Fungi Provides Insights into the Origins of Lignocellulose Decay Capabilities.</title>
        <authorList>
            <person name="Nagy L.G."/>
            <person name="Riley R."/>
            <person name="Tritt A."/>
            <person name="Adam C."/>
            <person name="Daum C."/>
            <person name="Floudas D."/>
            <person name="Sun H."/>
            <person name="Yadav J.S."/>
            <person name="Pangilinan J."/>
            <person name="Larsson K.H."/>
            <person name="Matsuura K."/>
            <person name="Barry K."/>
            <person name="Labutti K."/>
            <person name="Kuo R."/>
            <person name="Ohm R.A."/>
            <person name="Bhattacharya S.S."/>
            <person name="Shirouzu T."/>
            <person name="Yoshinaga Y."/>
            <person name="Martin F.M."/>
            <person name="Grigoriev I.V."/>
            <person name="Hibbett D.S."/>
        </authorList>
    </citation>
    <scope>NUCLEOTIDE SEQUENCE [LARGE SCALE GENOMIC DNA]</scope>
    <source>
        <strain evidence="1 2">HHB12029</strain>
    </source>
</reference>
<sequence length="479" mass="54404">MDNLATELMMAIAESQVLDIVDVRQLARVNSAWRSALLPHGQLWGRLTHVMLVDSSILPNLLSRSKLSTLEWDIRLPPHLRSRHGKHGKQGPLHGACKALLTANFARTRSLTLRLDGQTLSKEELNALFNTRNECFEELHIFFPRLKGLPRVDFRAIAPNLRCLTIQLSQLKYLVGSALEHVTDVRVVTPPYIDLLASHEHRLVHLHRVAPRVRSIWLDSPPLDTALPAFTVLRELTVDARRANSDLFRVADLQNFFSVAFDLFTLDLFTLAAPPVEFSLPIPSRVEELSVLRHGGVFNIELKTLDYPPREVHRYVDMHKDVLSGLARSLGNLEHLALDLWLCPATREFVDRLSFSQLRRLSLVLLPDEVLDAGFDGINLLQDEKLNQTLKFPALRRLTLTTAPVGLGPRSRPRPQLPPSSRYSVDAGDVLQWITSRELELNQKFELGIDWRIHVEGKSKIKTLRGLTIFIESIPFFED</sequence>
<accession>A0A166A8U7</accession>
<protein>
    <recommendedName>
        <fullName evidence="3">F-box domain-containing protein</fullName>
    </recommendedName>
</protein>
<evidence type="ECO:0000313" key="1">
    <source>
        <dbReference type="EMBL" id="KZV89629.1"/>
    </source>
</evidence>
<gene>
    <name evidence="1" type="ORF">EXIGLDRAFT_771614</name>
</gene>
<organism evidence="1 2">
    <name type="scientific">Exidia glandulosa HHB12029</name>
    <dbReference type="NCBI Taxonomy" id="1314781"/>
    <lineage>
        <taxon>Eukaryota</taxon>
        <taxon>Fungi</taxon>
        <taxon>Dikarya</taxon>
        <taxon>Basidiomycota</taxon>
        <taxon>Agaricomycotina</taxon>
        <taxon>Agaricomycetes</taxon>
        <taxon>Auriculariales</taxon>
        <taxon>Exidiaceae</taxon>
        <taxon>Exidia</taxon>
    </lineage>
</organism>
<dbReference type="Proteomes" id="UP000077266">
    <property type="component" value="Unassembled WGS sequence"/>
</dbReference>
<dbReference type="EMBL" id="KV426068">
    <property type="protein sequence ID" value="KZV89629.1"/>
    <property type="molecule type" value="Genomic_DNA"/>
</dbReference>